<evidence type="ECO:0000256" key="1">
    <source>
        <dbReference type="SAM" id="SignalP"/>
    </source>
</evidence>
<organism evidence="2 3">
    <name type="scientific">Pseudoalteromonas gelatinilytica</name>
    <dbReference type="NCBI Taxonomy" id="1703256"/>
    <lineage>
        <taxon>Bacteria</taxon>
        <taxon>Pseudomonadati</taxon>
        <taxon>Pseudomonadota</taxon>
        <taxon>Gammaproteobacteria</taxon>
        <taxon>Alteromonadales</taxon>
        <taxon>Pseudoalteromonadaceae</taxon>
        <taxon>Pseudoalteromonas</taxon>
    </lineage>
</organism>
<accession>A0ABQ1U869</accession>
<gene>
    <name evidence="2" type="ORF">GCM10008027_39690</name>
</gene>
<comment type="caution">
    <text evidence="2">The sequence shown here is derived from an EMBL/GenBank/DDBJ whole genome shotgun (WGS) entry which is preliminary data.</text>
</comment>
<dbReference type="EMBL" id="BMIT01000023">
    <property type="protein sequence ID" value="GGF10908.1"/>
    <property type="molecule type" value="Genomic_DNA"/>
</dbReference>
<keyword evidence="1" id="KW-0732">Signal</keyword>
<feature type="signal peptide" evidence="1">
    <location>
        <begin position="1"/>
        <end position="21"/>
    </location>
</feature>
<evidence type="ECO:0008006" key="4">
    <source>
        <dbReference type="Google" id="ProtNLM"/>
    </source>
</evidence>
<feature type="chain" id="PRO_5047281349" description="Exopolysaccharide biosynthesis protein YbjH" evidence="1">
    <location>
        <begin position="22"/>
        <end position="712"/>
    </location>
</feature>
<name>A0ABQ1U869_9GAMM</name>
<proteinExistence type="predicted"/>
<protein>
    <recommendedName>
        <fullName evidence="4">Exopolysaccharide biosynthesis protein YbjH</fullName>
    </recommendedName>
</protein>
<reference evidence="3" key="1">
    <citation type="journal article" date="2019" name="Int. J. Syst. Evol. Microbiol.">
        <title>The Global Catalogue of Microorganisms (GCM) 10K type strain sequencing project: providing services to taxonomists for standard genome sequencing and annotation.</title>
        <authorList>
            <consortium name="The Broad Institute Genomics Platform"/>
            <consortium name="The Broad Institute Genome Sequencing Center for Infectious Disease"/>
            <person name="Wu L."/>
            <person name="Ma J."/>
        </authorList>
    </citation>
    <scope>NUCLEOTIDE SEQUENCE [LARGE SCALE GENOMIC DNA]</scope>
    <source>
        <strain evidence="3">CGMCC 1.15394</strain>
    </source>
</reference>
<sequence>MLKLNVFVGSAVILSAPVVCADEVEAQQSFSGFTGLYNTPNAVVLDKGEVSFGYNNKLFDLSKSYVDGHNFIVSAGLFDGLEVSGMIASNTMHDNFFRVGFGKQVRDLSFNAKYQIPYIPEDWFDFAIGVKDIGGDVNLYETYYAVASKELWNFRFSAGVAKSDRPYGIMDGVFGGVEYQVFDWFSLQAEHDVEAFNAGAKVTIPKKWLYDIGELTFTSRFYSNTDYSEEDTYWGVNFSMPLSSEDKQNYKKVEAAPYVAPVSTQSIAKIDDHGLGFIQTAMAPELAEQPKALTVVNVKQAPTQNTQKLATSSLNSQVIELKEALINDGFENVVVGYNLNTVFVNFENSVFNRNDIDAIGVVLGRIAESVTNESTHFNVQLSKTDIPLIAIQGKVDNYRLFIEKGVSPDLNVQQGKASIPEGVVWAGKAEASPYFKPRLTLSPATSTTYATDLGVLDYSLGLRAELDVPLWQGGGIKVTGQTIIDESSDFEDNGVFNNYSLDEGIVDAMLHQTFALPFGFYNQTQIGFFKSYFDYKAIINETAWVSPEGRHIVSAKVAYFDYADYRASREYETLTYQYNWVERDITLHATAGSYFYGDSGYQLESRFWFGDSYIAVFYENTDAQKAGVAINIPLTPRKDMKVTPFGQLKGRDNWRIGLSTQIGERNVLVFNQAYAPSSQITLDKTMYKRGRLTSSYIYSNLARMKEAYESYK</sequence>
<evidence type="ECO:0000313" key="3">
    <source>
        <dbReference type="Proteomes" id="UP000638462"/>
    </source>
</evidence>
<keyword evidence="3" id="KW-1185">Reference proteome</keyword>
<evidence type="ECO:0000313" key="2">
    <source>
        <dbReference type="EMBL" id="GGF10908.1"/>
    </source>
</evidence>
<dbReference type="Pfam" id="PF06082">
    <property type="entry name" value="YjbH"/>
    <property type="match status" value="1"/>
</dbReference>
<dbReference type="InterPro" id="IPR010344">
    <property type="entry name" value="YbjH"/>
</dbReference>
<dbReference type="Proteomes" id="UP000638462">
    <property type="component" value="Unassembled WGS sequence"/>
</dbReference>